<keyword evidence="1" id="KW-1015">Disulfide bond</keyword>
<protein>
    <recommendedName>
        <fullName evidence="2">Fibrinogen C-terminal domain-containing protein</fullName>
    </recommendedName>
</protein>
<evidence type="ECO:0000256" key="1">
    <source>
        <dbReference type="ARBA" id="ARBA00023157"/>
    </source>
</evidence>
<dbReference type="PANTHER" id="PTHR19143:SF263">
    <property type="entry name" value="FIBRINOGEN-LIKE PROTEIN 1"/>
    <property type="match status" value="1"/>
</dbReference>
<dbReference type="GeneTree" id="ENSGT00940000164836"/>
<evidence type="ECO:0000313" key="3">
    <source>
        <dbReference type="Ensembl" id="ENSSPUP00000001458.1"/>
    </source>
</evidence>
<dbReference type="InterPro" id="IPR020837">
    <property type="entry name" value="Fibrinogen_CS"/>
</dbReference>
<evidence type="ECO:0000259" key="2">
    <source>
        <dbReference type="PROSITE" id="PS51406"/>
    </source>
</evidence>
<dbReference type="SUPFAM" id="SSF56496">
    <property type="entry name" value="Fibrinogen C-terminal domain-like"/>
    <property type="match status" value="1"/>
</dbReference>
<dbReference type="GO" id="GO:0005615">
    <property type="term" value="C:extracellular space"/>
    <property type="evidence" value="ECO:0007669"/>
    <property type="project" value="TreeGrafter"/>
</dbReference>
<proteinExistence type="predicted"/>
<evidence type="ECO:0000313" key="4">
    <source>
        <dbReference type="Proteomes" id="UP000694392"/>
    </source>
</evidence>
<dbReference type="Ensembl" id="ENSSPUT00000001538.1">
    <property type="protein sequence ID" value="ENSSPUP00000001458.1"/>
    <property type="gene ID" value="ENSSPUG00000001134.1"/>
</dbReference>
<accession>A0A8D0G7N3</accession>
<sequence length="229" mass="26019">MANPNAASGVYLIKPEKATKPFKAFCEKREDGGWTVFQRRNGKGEDGKPVTFRKFWDDYKRGFGHTAHEHWLGLDRIYALSQQTGKVCQLRVDMMNCKEETGYALYGTFKIDNEREFYQLHLGNFTGNAGDAFRGEEESGDQTGCSFSTYDKDNDGCEICVRGGQAFSSCARDLYGSGWWFSNCGMANLNGDWHPKEECEGWLAGVYWETWDYVNSLLFSEIKVKCTAL</sequence>
<reference evidence="3" key="1">
    <citation type="submission" date="2025-08" db="UniProtKB">
        <authorList>
            <consortium name="Ensembl"/>
        </authorList>
    </citation>
    <scope>IDENTIFICATION</scope>
</reference>
<dbReference type="InterPro" id="IPR002181">
    <property type="entry name" value="Fibrinogen_a/b/g_C_dom"/>
</dbReference>
<dbReference type="AlphaFoldDB" id="A0A8D0G7N3"/>
<dbReference type="NCBIfam" id="NF040941">
    <property type="entry name" value="GGGWT_bact"/>
    <property type="match status" value="1"/>
</dbReference>
<dbReference type="PANTHER" id="PTHR19143">
    <property type="entry name" value="FIBRINOGEN/TENASCIN/ANGIOPOEITIN"/>
    <property type="match status" value="1"/>
</dbReference>
<name>A0A8D0G7N3_SPHPU</name>
<dbReference type="GO" id="GO:0050776">
    <property type="term" value="P:regulation of immune response"/>
    <property type="evidence" value="ECO:0007669"/>
    <property type="project" value="TreeGrafter"/>
</dbReference>
<dbReference type="OMA" id="CSKIRAQ"/>
<dbReference type="Gene3D" id="3.90.215.10">
    <property type="entry name" value="Gamma Fibrinogen, chain A, domain 1"/>
    <property type="match status" value="1"/>
</dbReference>
<dbReference type="GO" id="GO:0050868">
    <property type="term" value="P:negative regulation of T cell activation"/>
    <property type="evidence" value="ECO:0007669"/>
    <property type="project" value="TreeGrafter"/>
</dbReference>
<dbReference type="CDD" id="cd00087">
    <property type="entry name" value="FReD"/>
    <property type="match status" value="1"/>
</dbReference>
<dbReference type="Pfam" id="PF00147">
    <property type="entry name" value="Fibrinogen_C"/>
    <property type="match status" value="1"/>
</dbReference>
<dbReference type="SMART" id="SM00186">
    <property type="entry name" value="FBG"/>
    <property type="match status" value="1"/>
</dbReference>
<feature type="domain" description="Fibrinogen C-terminal" evidence="2">
    <location>
        <begin position="1"/>
        <end position="228"/>
    </location>
</feature>
<dbReference type="Proteomes" id="UP000694392">
    <property type="component" value="Unplaced"/>
</dbReference>
<dbReference type="InterPro" id="IPR014716">
    <property type="entry name" value="Fibrinogen_a/b/g_C_1"/>
</dbReference>
<reference evidence="3" key="2">
    <citation type="submission" date="2025-09" db="UniProtKB">
        <authorList>
            <consortium name="Ensembl"/>
        </authorList>
    </citation>
    <scope>IDENTIFICATION</scope>
</reference>
<dbReference type="PROSITE" id="PS00514">
    <property type="entry name" value="FIBRINOGEN_C_1"/>
    <property type="match status" value="1"/>
</dbReference>
<dbReference type="InterPro" id="IPR050373">
    <property type="entry name" value="Fibrinogen_C-term_domain"/>
</dbReference>
<dbReference type="InterPro" id="IPR036056">
    <property type="entry name" value="Fibrinogen-like_C"/>
</dbReference>
<organism evidence="3 4">
    <name type="scientific">Sphenodon punctatus</name>
    <name type="common">Tuatara</name>
    <name type="synonym">Hatteria punctata</name>
    <dbReference type="NCBI Taxonomy" id="8508"/>
    <lineage>
        <taxon>Eukaryota</taxon>
        <taxon>Metazoa</taxon>
        <taxon>Chordata</taxon>
        <taxon>Craniata</taxon>
        <taxon>Vertebrata</taxon>
        <taxon>Euteleostomi</taxon>
        <taxon>Lepidosauria</taxon>
        <taxon>Sphenodontia</taxon>
        <taxon>Sphenodontidae</taxon>
        <taxon>Sphenodon</taxon>
    </lineage>
</organism>
<keyword evidence="4" id="KW-1185">Reference proteome</keyword>
<dbReference type="PROSITE" id="PS51406">
    <property type="entry name" value="FIBRINOGEN_C_2"/>
    <property type="match status" value="1"/>
</dbReference>